<dbReference type="EMBL" id="CP042425">
    <property type="protein sequence ID" value="QEL15381.1"/>
    <property type="molecule type" value="Genomic_DNA"/>
</dbReference>
<dbReference type="PANTHER" id="PTHR43133">
    <property type="entry name" value="RNA POLYMERASE ECF-TYPE SIGMA FACTO"/>
    <property type="match status" value="1"/>
</dbReference>
<dbReference type="InterPro" id="IPR013249">
    <property type="entry name" value="RNA_pol_sigma70_r4_t2"/>
</dbReference>
<keyword evidence="11" id="KW-1185">Reference proteome</keyword>
<keyword evidence="5" id="KW-0731">Sigma factor</keyword>
<evidence type="ECO:0000259" key="7">
    <source>
        <dbReference type="Pfam" id="PF00127"/>
    </source>
</evidence>
<dbReference type="NCBIfam" id="TIGR02937">
    <property type="entry name" value="sigma70-ECF"/>
    <property type="match status" value="1"/>
</dbReference>
<evidence type="ECO:0000313" key="11">
    <source>
        <dbReference type="Proteomes" id="UP000324974"/>
    </source>
</evidence>
<protein>
    <submittedName>
        <fullName evidence="10">Putative lipoprotein</fullName>
    </submittedName>
</protein>
<proteinExistence type="inferred from homology"/>
<dbReference type="InterPro" id="IPR000923">
    <property type="entry name" value="BlueCu_1"/>
</dbReference>
<dbReference type="SUPFAM" id="SSF49464">
    <property type="entry name" value="Carboxypeptidase regulatory domain-like"/>
    <property type="match status" value="1"/>
</dbReference>
<evidence type="ECO:0000256" key="5">
    <source>
        <dbReference type="ARBA" id="ARBA00023082"/>
    </source>
</evidence>
<dbReference type="InterPro" id="IPR039425">
    <property type="entry name" value="RNA_pol_sigma-70-like"/>
</dbReference>
<feature type="domain" description="Blue (type 1) copper" evidence="7">
    <location>
        <begin position="375"/>
        <end position="447"/>
    </location>
</feature>
<dbReference type="PANTHER" id="PTHR43133:SF51">
    <property type="entry name" value="RNA POLYMERASE SIGMA FACTOR"/>
    <property type="match status" value="1"/>
</dbReference>
<feature type="domain" description="RNA polymerase sigma factor 70 region 4 type 2" evidence="9">
    <location>
        <begin position="133"/>
        <end position="182"/>
    </location>
</feature>
<keyword evidence="3" id="KW-0186">Copper</keyword>
<evidence type="ECO:0000256" key="4">
    <source>
        <dbReference type="ARBA" id="ARBA00023015"/>
    </source>
</evidence>
<dbReference type="InterPro" id="IPR007627">
    <property type="entry name" value="RNA_pol_sigma70_r2"/>
</dbReference>
<gene>
    <name evidence="10" type="ORF">PX52LOC_02296</name>
</gene>
<dbReference type="Proteomes" id="UP000324974">
    <property type="component" value="Chromosome"/>
</dbReference>
<name>A0A5C1A847_9BACT</name>
<dbReference type="SUPFAM" id="SSF88659">
    <property type="entry name" value="Sigma3 and sigma4 domains of RNA polymerase sigma factors"/>
    <property type="match status" value="1"/>
</dbReference>
<dbReference type="Gene3D" id="2.60.40.420">
    <property type="entry name" value="Cupredoxins - blue copper proteins"/>
    <property type="match status" value="1"/>
</dbReference>
<dbReference type="InterPro" id="IPR013325">
    <property type="entry name" value="RNA_pol_sigma_r2"/>
</dbReference>
<dbReference type="InterPro" id="IPR014284">
    <property type="entry name" value="RNA_pol_sigma-70_dom"/>
</dbReference>
<dbReference type="GO" id="GO:0005507">
    <property type="term" value="F:copper ion binding"/>
    <property type="evidence" value="ECO:0007669"/>
    <property type="project" value="InterPro"/>
</dbReference>
<dbReference type="GO" id="GO:0009055">
    <property type="term" value="F:electron transfer activity"/>
    <property type="evidence" value="ECO:0007669"/>
    <property type="project" value="InterPro"/>
</dbReference>
<dbReference type="AlphaFoldDB" id="A0A5C1A847"/>
<dbReference type="GO" id="GO:0006352">
    <property type="term" value="P:DNA-templated transcription initiation"/>
    <property type="evidence" value="ECO:0007669"/>
    <property type="project" value="InterPro"/>
</dbReference>
<evidence type="ECO:0000256" key="6">
    <source>
        <dbReference type="ARBA" id="ARBA00023163"/>
    </source>
</evidence>
<dbReference type="Gene3D" id="1.10.1740.10">
    <property type="match status" value="1"/>
</dbReference>
<accession>A0A5C1A847</accession>
<dbReference type="Pfam" id="PF04542">
    <property type="entry name" value="Sigma70_r2"/>
    <property type="match status" value="1"/>
</dbReference>
<dbReference type="Gene3D" id="1.10.10.10">
    <property type="entry name" value="Winged helix-like DNA-binding domain superfamily/Winged helix DNA-binding domain"/>
    <property type="match status" value="1"/>
</dbReference>
<dbReference type="SUPFAM" id="SSF88946">
    <property type="entry name" value="Sigma2 domain of RNA polymerase sigma factors"/>
    <property type="match status" value="1"/>
</dbReference>
<comment type="similarity">
    <text evidence="1">Belongs to the sigma-70 factor family. ECF subfamily.</text>
</comment>
<dbReference type="GO" id="GO:0003677">
    <property type="term" value="F:DNA binding"/>
    <property type="evidence" value="ECO:0007669"/>
    <property type="project" value="InterPro"/>
</dbReference>
<dbReference type="InterPro" id="IPR008972">
    <property type="entry name" value="Cupredoxin"/>
</dbReference>
<reference evidence="11" key="1">
    <citation type="submission" date="2019-08" db="EMBL/GenBank/DDBJ databases">
        <title>Limnoglobus roseus gen. nov., sp. nov., a novel freshwater planctomycete with a giant genome from the family Gemmataceae.</title>
        <authorList>
            <person name="Kulichevskaya I.S."/>
            <person name="Naumoff D.G."/>
            <person name="Miroshnikov K."/>
            <person name="Ivanova A."/>
            <person name="Philippov D.A."/>
            <person name="Hakobyan A."/>
            <person name="Rijpstra I.C."/>
            <person name="Sinninghe Damste J.S."/>
            <person name="Liesack W."/>
            <person name="Dedysh S.N."/>
        </authorList>
    </citation>
    <scope>NUCLEOTIDE SEQUENCE [LARGE SCALE GENOMIC DNA]</scope>
    <source>
        <strain evidence="11">PX52</strain>
    </source>
</reference>
<dbReference type="Pfam" id="PF08281">
    <property type="entry name" value="Sigma70_r4_2"/>
    <property type="match status" value="1"/>
</dbReference>
<feature type="domain" description="RNA polymerase sigma-70 region 2" evidence="8">
    <location>
        <begin position="40"/>
        <end position="106"/>
    </location>
</feature>
<keyword evidence="10" id="KW-0449">Lipoprotein</keyword>
<keyword evidence="2" id="KW-0479">Metal-binding</keyword>
<dbReference type="InterPro" id="IPR036388">
    <property type="entry name" value="WH-like_DNA-bd_sf"/>
</dbReference>
<dbReference type="GO" id="GO:0016987">
    <property type="term" value="F:sigma factor activity"/>
    <property type="evidence" value="ECO:0007669"/>
    <property type="project" value="UniProtKB-KW"/>
</dbReference>
<evidence type="ECO:0000256" key="1">
    <source>
        <dbReference type="ARBA" id="ARBA00010641"/>
    </source>
</evidence>
<sequence>MASVHSLLAKLRRPSSSADSDRMLLARFATTGDETAFAALVDRHGPLVLGVCRRTVRDHHLAEDAFQAVFLVLAKKAGRVSVRESLANYLYVVARRVAVKAARRRQAAPVVPAAGEAAEQPDVAGRFELSCVLDEELGRLPEKYRSPLIACYLEDRTQDETAAWLGWSLSTVRRRLDAGRELLRHRLTARGVTLGSGAFAAAVSVPAALARDTVAAAVGVHAGAAVGPHLLPLVNEGLRMSSNVWKIGASLVGVAAAVAVGVAVSNGEEKPKPEIGPRQLITAPAQVVKWSTIKGRVVWPGQAPAIAPIAVTADKEHCLSKGALEPDELVVNKKNGGLKNVWVYLRPDDDDRAAAFKPADIHPDLLKPKAKEHDVDQPCCQFVPRILALRAGDTIKFKNSAPIPHNVHFDSNEATESFNMVIAPVQSLTSKPLTAERVPVTFKCDIHPWMKGYALVFAHPYFAVTDADGNFEIKNAPIGKYRIVYRHERGYHKGKDGSKGFPVEIAGTTTELDPLKYEEPAK</sequence>
<dbReference type="KEGG" id="lrs:PX52LOC_02296"/>
<evidence type="ECO:0000256" key="3">
    <source>
        <dbReference type="ARBA" id="ARBA00023008"/>
    </source>
</evidence>
<evidence type="ECO:0000259" key="9">
    <source>
        <dbReference type="Pfam" id="PF08281"/>
    </source>
</evidence>
<evidence type="ECO:0000256" key="2">
    <source>
        <dbReference type="ARBA" id="ARBA00022723"/>
    </source>
</evidence>
<dbReference type="SUPFAM" id="SSF49503">
    <property type="entry name" value="Cupredoxins"/>
    <property type="match status" value="1"/>
</dbReference>
<organism evidence="10 11">
    <name type="scientific">Limnoglobus roseus</name>
    <dbReference type="NCBI Taxonomy" id="2598579"/>
    <lineage>
        <taxon>Bacteria</taxon>
        <taxon>Pseudomonadati</taxon>
        <taxon>Planctomycetota</taxon>
        <taxon>Planctomycetia</taxon>
        <taxon>Gemmatales</taxon>
        <taxon>Gemmataceae</taxon>
        <taxon>Limnoglobus</taxon>
    </lineage>
</organism>
<evidence type="ECO:0000313" key="10">
    <source>
        <dbReference type="EMBL" id="QEL15381.1"/>
    </source>
</evidence>
<evidence type="ECO:0000259" key="8">
    <source>
        <dbReference type="Pfam" id="PF04542"/>
    </source>
</evidence>
<dbReference type="InterPro" id="IPR008969">
    <property type="entry name" value="CarboxyPept-like_regulatory"/>
</dbReference>
<dbReference type="RefSeq" id="WP_149110202.1">
    <property type="nucleotide sequence ID" value="NZ_CP042425.1"/>
</dbReference>
<dbReference type="OrthoDB" id="260018at2"/>
<dbReference type="CDD" id="cd06171">
    <property type="entry name" value="Sigma70_r4"/>
    <property type="match status" value="1"/>
</dbReference>
<dbReference type="Pfam" id="PF00127">
    <property type="entry name" value="Copper-bind"/>
    <property type="match status" value="1"/>
</dbReference>
<keyword evidence="4" id="KW-0805">Transcription regulation</keyword>
<dbReference type="InterPro" id="IPR013324">
    <property type="entry name" value="RNA_pol_sigma_r3/r4-like"/>
</dbReference>
<keyword evidence="6" id="KW-0804">Transcription</keyword>